<evidence type="ECO:0000256" key="2">
    <source>
        <dbReference type="ARBA" id="ARBA00022692"/>
    </source>
</evidence>
<keyword evidence="4" id="KW-0472">Membrane</keyword>
<evidence type="ECO:0000313" key="8">
    <source>
        <dbReference type="Proteomes" id="UP001153269"/>
    </source>
</evidence>
<evidence type="ECO:0000313" key="7">
    <source>
        <dbReference type="EMBL" id="CAB1442062.1"/>
    </source>
</evidence>
<evidence type="ECO:0000259" key="6">
    <source>
        <dbReference type="Pfam" id="PF01094"/>
    </source>
</evidence>
<keyword evidence="2" id="KW-0812">Transmembrane</keyword>
<sequence>MPPYADRFVPKTDRTAGRPPVHISADIRRGDGDGRGLQEPARQKVDISRRGNAGDCLANPAAPWNQGIDMERTLKQVRLQGLTGNVQFDHYGRRVNFTMDVFELKNNGPRRIGYWTDADKLVLIQDSPLLPNDTSGMENRTVVVTTIMAFETLPVPRSLRTNQIILHMIDVSGLLHGMGLSGCSSDSDMADSPPDEEPHFKKLSPSWTLAGYESP</sequence>
<comment type="caution">
    <text evidence="7">The sequence shown here is derived from an EMBL/GenBank/DDBJ whole genome shotgun (WGS) entry which is preliminary data.</text>
</comment>
<gene>
    <name evidence="7" type="ORF">PLEPLA_LOCUS29767</name>
</gene>
<proteinExistence type="predicted"/>
<dbReference type="Proteomes" id="UP001153269">
    <property type="component" value="Unassembled WGS sequence"/>
</dbReference>
<dbReference type="SUPFAM" id="SSF53822">
    <property type="entry name" value="Periplasmic binding protein-like I"/>
    <property type="match status" value="1"/>
</dbReference>
<feature type="region of interest" description="Disordered" evidence="5">
    <location>
        <begin position="1"/>
        <end position="42"/>
    </location>
</feature>
<evidence type="ECO:0000256" key="1">
    <source>
        <dbReference type="ARBA" id="ARBA00004370"/>
    </source>
</evidence>
<accession>A0A9N7YY56</accession>
<dbReference type="AlphaFoldDB" id="A0A9N7YY56"/>
<dbReference type="EMBL" id="CADEAL010002779">
    <property type="protein sequence ID" value="CAB1442062.1"/>
    <property type="molecule type" value="Genomic_DNA"/>
</dbReference>
<organism evidence="7 8">
    <name type="scientific">Pleuronectes platessa</name>
    <name type="common">European plaice</name>
    <dbReference type="NCBI Taxonomy" id="8262"/>
    <lineage>
        <taxon>Eukaryota</taxon>
        <taxon>Metazoa</taxon>
        <taxon>Chordata</taxon>
        <taxon>Craniata</taxon>
        <taxon>Vertebrata</taxon>
        <taxon>Euteleostomi</taxon>
        <taxon>Actinopterygii</taxon>
        <taxon>Neopterygii</taxon>
        <taxon>Teleostei</taxon>
        <taxon>Neoteleostei</taxon>
        <taxon>Acanthomorphata</taxon>
        <taxon>Carangaria</taxon>
        <taxon>Pleuronectiformes</taxon>
        <taxon>Pleuronectoidei</taxon>
        <taxon>Pleuronectidae</taxon>
        <taxon>Pleuronectes</taxon>
    </lineage>
</organism>
<evidence type="ECO:0000256" key="4">
    <source>
        <dbReference type="ARBA" id="ARBA00023136"/>
    </source>
</evidence>
<reference evidence="7" key="1">
    <citation type="submission" date="2020-03" db="EMBL/GenBank/DDBJ databases">
        <authorList>
            <person name="Weist P."/>
        </authorList>
    </citation>
    <scope>NUCLEOTIDE SEQUENCE</scope>
</reference>
<keyword evidence="8" id="KW-1185">Reference proteome</keyword>
<evidence type="ECO:0000256" key="5">
    <source>
        <dbReference type="SAM" id="MobiDB-lite"/>
    </source>
</evidence>
<comment type="subcellular location">
    <subcellularLocation>
        <location evidence="1">Membrane</location>
    </subcellularLocation>
</comment>
<feature type="region of interest" description="Disordered" evidence="5">
    <location>
        <begin position="183"/>
        <end position="215"/>
    </location>
</feature>
<evidence type="ECO:0000256" key="3">
    <source>
        <dbReference type="ARBA" id="ARBA00022989"/>
    </source>
</evidence>
<dbReference type="GO" id="GO:0016020">
    <property type="term" value="C:membrane"/>
    <property type="evidence" value="ECO:0007669"/>
    <property type="project" value="UniProtKB-SubCell"/>
</dbReference>
<dbReference type="Pfam" id="PF01094">
    <property type="entry name" value="ANF_receptor"/>
    <property type="match status" value="1"/>
</dbReference>
<keyword evidence="3" id="KW-1133">Transmembrane helix</keyword>
<feature type="compositionally biased region" description="Basic and acidic residues" evidence="5">
    <location>
        <begin position="25"/>
        <end position="42"/>
    </location>
</feature>
<protein>
    <recommendedName>
        <fullName evidence="6">Receptor ligand binding region domain-containing protein</fullName>
    </recommendedName>
</protein>
<dbReference type="InterPro" id="IPR028082">
    <property type="entry name" value="Peripla_BP_I"/>
</dbReference>
<dbReference type="Gene3D" id="3.40.50.2300">
    <property type="match status" value="1"/>
</dbReference>
<name>A0A9N7YY56_PLEPL</name>
<dbReference type="InterPro" id="IPR001828">
    <property type="entry name" value="ANF_lig-bd_rcpt"/>
</dbReference>
<feature type="domain" description="Receptor ligand binding region" evidence="6">
    <location>
        <begin position="44"/>
        <end position="106"/>
    </location>
</feature>